<evidence type="ECO:0000259" key="4">
    <source>
        <dbReference type="PROSITE" id="PS50969"/>
    </source>
</evidence>
<protein>
    <recommendedName>
        <fullName evidence="7">FCP1 homology domain-containing protein</fullName>
    </recommendedName>
</protein>
<evidence type="ECO:0000256" key="1">
    <source>
        <dbReference type="PROSITE-ProRule" id="PRU00176"/>
    </source>
</evidence>
<dbReference type="Pfam" id="PF03031">
    <property type="entry name" value="NIF"/>
    <property type="match status" value="1"/>
</dbReference>
<dbReference type="GO" id="GO:0016791">
    <property type="term" value="F:phosphatase activity"/>
    <property type="evidence" value="ECO:0007669"/>
    <property type="project" value="InterPro"/>
</dbReference>
<keyword evidence="6" id="KW-1185">Reference proteome</keyword>
<evidence type="ECO:0000313" key="6">
    <source>
        <dbReference type="Proteomes" id="UP000683925"/>
    </source>
</evidence>
<keyword evidence="1" id="KW-0694">RNA-binding</keyword>
<organism evidence="5 6">
    <name type="scientific">Paramecium octaurelia</name>
    <dbReference type="NCBI Taxonomy" id="43137"/>
    <lineage>
        <taxon>Eukaryota</taxon>
        <taxon>Sar</taxon>
        <taxon>Alveolata</taxon>
        <taxon>Ciliophora</taxon>
        <taxon>Intramacronucleata</taxon>
        <taxon>Oligohymenophorea</taxon>
        <taxon>Peniculida</taxon>
        <taxon>Parameciidae</taxon>
        <taxon>Paramecium</taxon>
    </lineage>
</organism>
<comment type="caution">
    <text evidence="5">The sequence shown here is derived from an EMBL/GenBank/DDBJ whole genome shotgun (WGS) entry which is preliminary data.</text>
</comment>
<dbReference type="CDD" id="cd07521">
    <property type="entry name" value="HAD_FCP1-like"/>
    <property type="match status" value="1"/>
</dbReference>
<dbReference type="EMBL" id="CAJJDP010000108">
    <property type="protein sequence ID" value="CAD8195074.1"/>
    <property type="molecule type" value="Genomic_DNA"/>
</dbReference>
<feature type="domain" description="RRM" evidence="3">
    <location>
        <begin position="585"/>
        <end position="653"/>
    </location>
</feature>
<dbReference type="InterPro" id="IPR000504">
    <property type="entry name" value="RRM_dom"/>
</dbReference>
<proteinExistence type="predicted"/>
<evidence type="ECO:0000259" key="3">
    <source>
        <dbReference type="PROSITE" id="PS50102"/>
    </source>
</evidence>
<dbReference type="InterPro" id="IPR011948">
    <property type="entry name" value="Dullard_phosphatase"/>
</dbReference>
<dbReference type="FunFam" id="3.40.50.1000:FF:000385">
    <property type="entry name" value="Uncharacterized protein"/>
    <property type="match status" value="1"/>
</dbReference>
<sequence>MEQNEWNELLLSKQIDDVDLISSMRSQPLVHVGLNQINQSIFNELQTNERLDAKQFPLEKLTHVEINSSKTFKNITKKVKKLKKKVKRAFISKNNITKVNITNLAEGESKEIGTFTQNDIVLDLHQNKMSNSQPHRLTYKYKRTNKLRKQNMNLSDNLNFGPELKDSKEQKNLNENLELQNKPNSNSDLDASQSEKFVSYPSTETYITEDLELLDQKYFQQKQYYMYNLVGHFEGQLEDTFQAQMYIRHFLQIYENLQKSKNIKISLTFSKSQKIKALSRKQKTLVIDLDETLVHCNEYPQLKSDFYIPVQINNITYQAGISVRPYAQEFLRSMAEYYEIIIFTASNEDYANQIIDYLDPSGTLVSGRLFREDCIKVESGCHIKDLRILNRDLKDVVLIDNSAFSYAFQIDNGIPIIPYLDNKKDNELQHLESYLKTLIQYDDFRKVNNKLFNLEAIQNCNSIQQAIRQTECCQLLIYLYSYKIIILMKTNHIFSKSISIIRDHQQEYKPSQQSGQKQQNRKESEEENGIVHSSEILRKPISKKVIMIQNTGQSGRVQPQQMNKKKGILNITKKDEQQVKQNGSYSIFIRNLKENTNSKDLKELIDDDSNILGVSINNKQATITFSNQASAENAIELINNNKDRNLEMRAVPNFKQNDKVIVIGQQSDRNRDGRLRMDAKESIFDRIQIKK</sequence>
<dbReference type="CDD" id="cd00590">
    <property type="entry name" value="RRM_SF"/>
    <property type="match status" value="1"/>
</dbReference>
<dbReference type="Proteomes" id="UP000683925">
    <property type="component" value="Unassembled WGS sequence"/>
</dbReference>
<dbReference type="AlphaFoldDB" id="A0A8S1WYC5"/>
<evidence type="ECO:0000313" key="5">
    <source>
        <dbReference type="EMBL" id="CAD8195074.1"/>
    </source>
</evidence>
<dbReference type="PANTHER" id="PTHR12210">
    <property type="entry name" value="DULLARD PROTEIN PHOSPHATASE"/>
    <property type="match status" value="1"/>
</dbReference>
<name>A0A8S1WYC5_PAROT</name>
<feature type="compositionally biased region" description="Polar residues" evidence="2">
    <location>
        <begin position="508"/>
        <end position="518"/>
    </location>
</feature>
<dbReference type="NCBIfam" id="TIGR02251">
    <property type="entry name" value="HIF-SF_euk"/>
    <property type="match status" value="1"/>
</dbReference>
<feature type="region of interest" description="Disordered" evidence="2">
    <location>
        <begin position="505"/>
        <end position="533"/>
    </location>
</feature>
<dbReference type="SMART" id="SM00577">
    <property type="entry name" value="CPDc"/>
    <property type="match status" value="1"/>
</dbReference>
<dbReference type="GO" id="GO:0003723">
    <property type="term" value="F:RNA binding"/>
    <property type="evidence" value="ECO:0007669"/>
    <property type="project" value="UniProtKB-UniRule"/>
</dbReference>
<dbReference type="PROSITE" id="PS50969">
    <property type="entry name" value="FCP1"/>
    <property type="match status" value="1"/>
</dbReference>
<evidence type="ECO:0000256" key="2">
    <source>
        <dbReference type="SAM" id="MobiDB-lite"/>
    </source>
</evidence>
<dbReference type="Pfam" id="PF00076">
    <property type="entry name" value="RRM_1"/>
    <property type="match status" value="1"/>
</dbReference>
<reference evidence="5" key="1">
    <citation type="submission" date="2021-01" db="EMBL/GenBank/DDBJ databases">
        <authorList>
            <consortium name="Genoscope - CEA"/>
            <person name="William W."/>
        </authorList>
    </citation>
    <scope>NUCLEOTIDE SEQUENCE</scope>
</reference>
<gene>
    <name evidence="5" type="ORF">POCTA_138.1.T1080096</name>
</gene>
<dbReference type="InterPro" id="IPR004274">
    <property type="entry name" value="FCP1_dom"/>
</dbReference>
<feature type="domain" description="FCP1 homology" evidence="4">
    <location>
        <begin position="278"/>
        <end position="438"/>
    </location>
</feature>
<accession>A0A8S1WYC5</accession>
<dbReference type="OMA" id="QNCNSIQ"/>
<dbReference type="InterPro" id="IPR050365">
    <property type="entry name" value="TIM50"/>
</dbReference>
<dbReference type="SMART" id="SM00360">
    <property type="entry name" value="RRM"/>
    <property type="match status" value="1"/>
</dbReference>
<dbReference type="PROSITE" id="PS50102">
    <property type="entry name" value="RRM"/>
    <property type="match status" value="1"/>
</dbReference>
<dbReference type="OrthoDB" id="277011at2759"/>
<evidence type="ECO:0008006" key="7">
    <source>
        <dbReference type="Google" id="ProtNLM"/>
    </source>
</evidence>